<organism evidence="1 2">
    <name type="scientific">Aestuariibaculum sediminum</name>
    <dbReference type="NCBI Taxonomy" id="2770637"/>
    <lineage>
        <taxon>Bacteria</taxon>
        <taxon>Pseudomonadati</taxon>
        <taxon>Bacteroidota</taxon>
        <taxon>Flavobacteriia</taxon>
        <taxon>Flavobacteriales</taxon>
        <taxon>Flavobacteriaceae</taxon>
    </lineage>
</organism>
<evidence type="ECO:0008006" key="3">
    <source>
        <dbReference type="Google" id="ProtNLM"/>
    </source>
</evidence>
<gene>
    <name evidence="1" type="ORF">ICJ83_14180</name>
</gene>
<dbReference type="AlphaFoldDB" id="A0A8J6UDX5"/>
<evidence type="ECO:0000313" key="1">
    <source>
        <dbReference type="EMBL" id="MBD0833279.1"/>
    </source>
</evidence>
<reference evidence="1 2" key="1">
    <citation type="submission" date="2020-09" db="EMBL/GenBank/DDBJ databases">
        <title>TT11 complete genome.</title>
        <authorList>
            <person name="Wu Z."/>
        </authorList>
    </citation>
    <scope>NUCLEOTIDE SEQUENCE [LARGE SCALE GENOMIC DNA]</scope>
    <source>
        <strain evidence="1 2">TT11</strain>
    </source>
</reference>
<name>A0A8J6UDX5_9FLAO</name>
<comment type="caution">
    <text evidence="1">The sequence shown here is derived from an EMBL/GenBank/DDBJ whole genome shotgun (WGS) entry which is preliminary data.</text>
</comment>
<dbReference type="EMBL" id="JACVXB010000007">
    <property type="protein sequence ID" value="MBD0833279.1"/>
    <property type="molecule type" value="Genomic_DNA"/>
</dbReference>
<keyword evidence="2" id="KW-1185">Reference proteome</keyword>
<protein>
    <recommendedName>
        <fullName evidence="3">Serine protease</fullName>
    </recommendedName>
</protein>
<dbReference type="SUPFAM" id="SSF50494">
    <property type="entry name" value="Trypsin-like serine proteases"/>
    <property type="match status" value="1"/>
</dbReference>
<proteinExistence type="predicted"/>
<dbReference type="Proteomes" id="UP000600588">
    <property type="component" value="Unassembled WGS sequence"/>
</dbReference>
<dbReference type="Gene3D" id="2.40.10.10">
    <property type="entry name" value="Trypsin-like serine proteases"/>
    <property type="match status" value="2"/>
</dbReference>
<sequence>MENKLNHRIEKLIGGIQIQNRLRNGIGTLACIVFDIDSGKPMGLTNKHILRRSIGKPVIQPAAKPHTNEFIIGHVYKKSSTQDCAIFEINEILRNYDRDDSLFGLTGRISEFIEPYEGLEVQKIGQKTGRTFGVVKKLLSKNKFIIIPNKEKQNPLYEISEGGDSGALWVTDETNFKAVGLHTGGERGSAKDKAWAIKISSVLHDLNIRF</sequence>
<accession>A0A8J6UDX5</accession>
<dbReference type="InterPro" id="IPR009003">
    <property type="entry name" value="Peptidase_S1_PA"/>
</dbReference>
<dbReference type="RefSeq" id="WP_188231063.1">
    <property type="nucleotide sequence ID" value="NZ_JACVXB010000007.1"/>
</dbReference>
<dbReference type="InterPro" id="IPR043504">
    <property type="entry name" value="Peptidase_S1_PA_chymotrypsin"/>
</dbReference>
<evidence type="ECO:0000313" key="2">
    <source>
        <dbReference type="Proteomes" id="UP000600588"/>
    </source>
</evidence>